<dbReference type="InterPro" id="IPR039422">
    <property type="entry name" value="MarR/SlyA-like"/>
</dbReference>
<dbReference type="PROSITE" id="PS50995">
    <property type="entry name" value="HTH_MARR_2"/>
    <property type="match status" value="1"/>
</dbReference>
<dbReference type="InterPro" id="IPR036390">
    <property type="entry name" value="WH_DNA-bd_sf"/>
</dbReference>
<proteinExistence type="predicted"/>
<comment type="caution">
    <text evidence="2">The sequence shown here is derived from an EMBL/GenBank/DDBJ whole genome shotgun (WGS) entry which is preliminary data.</text>
</comment>
<dbReference type="RefSeq" id="WP_158441550.1">
    <property type="nucleotide sequence ID" value="NZ_SLWN01000026.1"/>
</dbReference>
<protein>
    <submittedName>
        <fullName evidence="2">DNA-binding MarR family transcriptional regulator</fullName>
    </submittedName>
</protein>
<dbReference type="Pfam" id="PF12802">
    <property type="entry name" value="MarR_2"/>
    <property type="match status" value="1"/>
</dbReference>
<evidence type="ECO:0000259" key="1">
    <source>
        <dbReference type="PROSITE" id="PS50995"/>
    </source>
</evidence>
<dbReference type="GO" id="GO:0003700">
    <property type="term" value="F:DNA-binding transcription factor activity"/>
    <property type="evidence" value="ECO:0007669"/>
    <property type="project" value="InterPro"/>
</dbReference>
<dbReference type="Gene3D" id="1.10.10.10">
    <property type="entry name" value="Winged helix-like DNA-binding domain superfamily/Winged helix DNA-binding domain"/>
    <property type="match status" value="1"/>
</dbReference>
<dbReference type="PANTHER" id="PTHR33164">
    <property type="entry name" value="TRANSCRIPTIONAL REGULATOR, MARR FAMILY"/>
    <property type="match status" value="1"/>
</dbReference>
<sequence>MSKQTLIAEITEAVVRFQNATDRVDAAAAGVLGVNRTDLLCIGLLLRNGGMTAGRLAVEAGLSPAATTAAIERLENFGYAARTKDEADRRRVLVTATPLAEERVEKVYGPVRPAGTAVLSRYTRTELETIHRFLVQGEELQDHQAERIRDQRVK</sequence>
<dbReference type="OrthoDB" id="8129006at2"/>
<evidence type="ECO:0000313" key="2">
    <source>
        <dbReference type="EMBL" id="TCO13470.1"/>
    </source>
</evidence>
<dbReference type="AlphaFoldDB" id="A0A4V2RXE9"/>
<keyword evidence="2" id="KW-0238">DNA-binding</keyword>
<dbReference type="Proteomes" id="UP000294508">
    <property type="component" value="Unassembled WGS sequence"/>
</dbReference>
<accession>A0A4V2RXE9</accession>
<dbReference type="EMBL" id="SLWN01000026">
    <property type="protein sequence ID" value="TCO13470.1"/>
    <property type="molecule type" value="Genomic_DNA"/>
</dbReference>
<gene>
    <name evidence="2" type="ORF">EV652_12610</name>
</gene>
<dbReference type="PANTHER" id="PTHR33164:SF106">
    <property type="entry name" value="TRANSCRIPTIONAL REGULATORY PROTEIN"/>
    <property type="match status" value="1"/>
</dbReference>
<dbReference type="InterPro" id="IPR000835">
    <property type="entry name" value="HTH_MarR-typ"/>
</dbReference>
<dbReference type="SMART" id="SM00347">
    <property type="entry name" value="HTH_MARR"/>
    <property type="match status" value="1"/>
</dbReference>
<evidence type="ECO:0000313" key="3">
    <source>
        <dbReference type="Proteomes" id="UP000294508"/>
    </source>
</evidence>
<keyword evidence="3" id="KW-1185">Reference proteome</keyword>
<name>A0A4V2RXE9_9ACTN</name>
<organism evidence="2 3">
    <name type="scientific">Kribbella steppae</name>
    <dbReference type="NCBI Taxonomy" id="2512223"/>
    <lineage>
        <taxon>Bacteria</taxon>
        <taxon>Bacillati</taxon>
        <taxon>Actinomycetota</taxon>
        <taxon>Actinomycetes</taxon>
        <taxon>Propionibacteriales</taxon>
        <taxon>Kribbellaceae</taxon>
        <taxon>Kribbella</taxon>
    </lineage>
</organism>
<reference evidence="2 3" key="1">
    <citation type="journal article" date="2015" name="Stand. Genomic Sci.">
        <title>Genomic Encyclopedia of Bacterial and Archaeal Type Strains, Phase III: the genomes of soil and plant-associated and newly described type strains.</title>
        <authorList>
            <person name="Whitman W.B."/>
            <person name="Woyke T."/>
            <person name="Klenk H.P."/>
            <person name="Zhou Y."/>
            <person name="Lilburn T.G."/>
            <person name="Beck B.J."/>
            <person name="De Vos P."/>
            <person name="Vandamme P."/>
            <person name="Eisen J.A."/>
            <person name="Garrity G."/>
            <person name="Hugenholtz P."/>
            <person name="Kyrpides N.C."/>
        </authorList>
    </citation>
    <scope>NUCLEOTIDE SEQUENCE [LARGE SCALE GENOMIC DNA]</scope>
    <source>
        <strain evidence="2 3">VKM Ac-2572</strain>
    </source>
</reference>
<dbReference type="InterPro" id="IPR036388">
    <property type="entry name" value="WH-like_DNA-bd_sf"/>
</dbReference>
<dbReference type="SUPFAM" id="SSF46785">
    <property type="entry name" value="Winged helix' DNA-binding domain"/>
    <property type="match status" value="1"/>
</dbReference>
<dbReference type="GO" id="GO:0006950">
    <property type="term" value="P:response to stress"/>
    <property type="evidence" value="ECO:0007669"/>
    <property type="project" value="TreeGrafter"/>
</dbReference>
<dbReference type="GO" id="GO:0003677">
    <property type="term" value="F:DNA binding"/>
    <property type="evidence" value="ECO:0007669"/>
    <property type="project" value="UniProtKB-KW"/>
</dbReference>
<feature type="domain" description="HTH marR-type" evidence="1">
    <location>
        <begin position="3"/>
        <end position="139"/>
    </location>
</feature>